<dbReference type="InterPro" id="IPR052379">
    <property type="entry name" value="Type_VII_TA_RNase"/>
</dbReference>
<dbReference type="InterPro" id="IPR008201">
    <property type="entry name" value="HepT-like"/>
</dbReference>
<dbReference type="EMBL" id="BMOY01000004">
    <property type="protein sequence ID" value="GGI97533.1"/>
    <property type="molecule type" value="Genomic_DNA"/>
</dbReference>
<dbReference type="Pfam" id="PF01934">
    <property type="entry name" value="HepT-like"/>
    <property type="match status" value="1"/>
</dbReference>
<dbReference type="PANTHER" id="PTHR33397">
    <property type="entry name" value="UPF0331 PROTEIN YUTE"/>
    <property type="match status" value="1"/>
</dbReference>
<evidence type="ECO:0000256" key="2">
    <source>
        <dbReference type="ARBA" id="ARBA00022722"/>
    </source>
</evidence>
<keyword evidence="3" id="KW-0378">Hydrolase</keyword>
<dbReference type="Proteomes" id="UP000637695">
    <property type="component" value="Unassembled WGS sequence"/>
</dbReference>
<accession>A0A917NFA5</accession>
<reference evidence="5" key="1">
    <citation type="journal article" date="2014" name="Int. J. Syst. Evol. Microbiol.">
        <title>Complete genome sequence of Corynebacterium casei LMG S-19264T (=DSM 44701T), isolated from a smear-ripened cheese.</title>
        <authorList>
            <consortium name="US DOE Joint Genome Institute (JGI-PGF)"/>
            <person name="Walter F."/>
            <person name="Albersmeier A."/>
            <person name="Kalinowski J."/>
            <person name="Ruckert C."/>
        </authorList>
    </citation>
    <scope>NUCLEOTIDE SEQUENCE</scope>
    <source>
        <strain evidence="5">JCM 18487</strain>
    </source>
</reference>
<comment type="similarity">
    <text evidence="4">Belongs to the HepT RNase toxin family.</text>
</comment>
<dbReference type="Gene3D" id="1.20.120.580">
    <property type="entry name" value="bsu32300-like"/>
    <property type="match status" value="1"/>
</dbReference>
<protein>
    <recommendedName>
        <fullName evidence="7">DUF86 domain-containing protein</fullName>
    </recommendedName>
</protein>
<evidence type="ECO:0000256" key="4">
    <source>
        <dbReference type="ARBA" id="ARBA00024207"/>
    </source>
</evidence>
<dbReference type="GO" id="GO:0004540">
    <property type="term" value="F:RNA nuclease activity"/>
    <property type="evidence" value="ECO:0007669"/>
    <property type="project" value="InterPro"/>
</dbReference>
<dbReference type="GO" id="GO:0016787">
    <property type="term" value="F:hydrolase activity"/>
    <property type="evidence" value="ECO:0007669"/>
    <property type="project" value="UniProtKB-KW"/>
</dbReference>
<evidence type="ECO:0000256" key="3">
    <source>
        <dbReference type="ARBA" id="ARBA00022801"/>
    </source>
</evidence>
<dbReference type="RefSeq" id="WP_188880852.1">
    <property type="nucleotide sequence ID" value="NZ_BMOY01000004.1"/>
</dbReference>
<dbReference type="GO" id="GO:0110001">
    <property type="term" value="C:toxin-antitoxin complex"/>
    <property type="evidence" value="ECO:0007669"/>
    <property type="project" value="InterPro"/>
</dbReference>
<keyword evidence="2" id="KW-0540">Nuclease</keyword>
<evidence type="ECO:0000256" key="1">
    <source>
        <dbReference type="ARBA" id="ARBA00022649"/>
    </source>
</evidence>
<sequence length="156" mass="17139">MFVTDALRGKVEAYLATMERCAAWLAEAARTLQEEGETLASDVTLRLAAERALHVAIESALDAANTVIDALVMREPGGYADMIRVLAEEGVVSRSFSQAFAAALSFRSRLVRDYLQLTAEEVADAVRQLQHLFPEFAASLRRYLQIQPSSTAPPPR</sequence>
<dbReference type="InterPro" id="IPR037038">
    <property type="entry name" value="HepT-like_sf"/>
</dbReference>
<evidence type="ECO:0000313" key="6">
    <source>
        <dbReference type="Proteomes" id="UP000637695"/>
    </source>
</evidence>
<evidence type="ECO:0000313" key="5">
    <source>
        <dbReference type="EMBL" id="GGI97533.1"/>
    </source>
</evidence>
<keyword evidence="1" id="KW-1277">Toxin-antitoxin system</keyword>
<organism evidence="5 6">
    <name type="scientific">Alicyclobacillus cellulosilyticus</name>
    <dbReference type="NCBI Taxonomy" id="1003997"/>
    <lineage>
        <taxon>Bacteria</taxon>
        <taxon>Bacillati</taxon>
        <taxon>Bacillota</taxon>
        <taxon>Bacilli</taxon>
        <taxon>Bacillales</taxon>
        <taxon>Alicyclobacillaceae</taxon>
        <taxon>Alicyclobacillus</taxon>
    </lineage>
</organism>
<dbReference type="NCBIfam" id="NF047751">
    <property type="entry name" value="HepT_toxin"/>
    <property type="match status" value="1"/>
</dbReference>
<name>A0A917NFA5_9BACL</name>
<dbReference type="AlphaFoldDB" id="A0A917NFA5"/>
<evidence type="ECO:0008006" key="7">
    <source>
        <dbReference type="Google" id="ProtNLM"/>
    </source>
</evidence>
<reference evidence="5" key="2">
    <citation type="submission" date="2020-09" db="EMBL/GenBank/DDBJ databases">
        <authorList>
            <person name="Sun Q."/>
            <person name="Ohkuma M."/>
        </authorList>
    </citation>
    <scope>NUCLEOTIDE SEQUENCE</scope>
    <source>
        <strain evidence="5">JCM 18487</strain>
    </source>
</reference>
<gene>
    <name evidence="5" type="ORF">GCM10010885_03980</name>
</gene>
<dbReference type="PANTHER" id="PTHR33397:SF5">
    <property type="entry name" value="RNASE YUTE-RELATED"/>
    <property type="match status" value="1"/>
</dbReference>
<proteinExistence type="inferred from homology"/>
<keyword evidence="6" id="KW-1185">Reference proteome</keyword>
<comment type="caution">
    <text evidence="5">The sequence shown here is derived from an EMBL/GenBank/DDBJ whole genome shotgun (WGS) entry which is preliminary data.</text>
</comment>